<evidence type="ECO:0000313" key="1">
    <source>
        <dbReference type="EMBL" id="KAK2719974.1"/>
    </source>
</evidence>
<dbReference type="EMBL" id="JAVRJZ010000007">
    <property type="protein sequence ID" value="KAK2719974.1"/>
    <property type="molecule type" value="Genomic_DNA"/>
</dbReference>
<keyword evidence="2" id="KW-1185">Reference proteome</keyword>
<protein>
    <submittedName>
        <fullName evidence="1">Uncharacterized protein</fullName>
    </submittedName>
</protein>
<name>A0AA88I1Z9_ARTSF</name>
<organism evidence="1 2">
    <name type="scientific">Artemia franciscana</name>
    <name type="common">Brine shrimp</name>
    <name type="synonym">Artemia sanfranciscana</name>
    <dbReference type="NCBI Taxonomy" id="6661"/>
    <lineage>
        <taxon>Eukaryota</taxon>
        <taxon>Metazoa</taxon>
        <taxon>Ecdysozoa</taxon>
        <taxon>Arthropoda</taxon>
        <taxon>Crustacea</taxon>
        <taxon>Branchiopoda</taxon>
        <taxon>Anostraca</taxon>
        <taxon>Artemiidae</taxon>
        <taxon>Artemia</taxon>
    </lineage>
</organism>
<feature type="non-terminal residue" evidence="1">
    <location>
        <position position="101"/>
    </location>
</feature>
<sequence length="101" mass="11817">MVGEETNTKGCKDILGQKTDKQLFLYNKERSLFWSKIQLNAKQLVQLNKDNDKFKEQNTKSIDNARQIRPTVKMDLNDDISPNFDNDVKISQTLCYNDIFK</sequence>
<reference evidence="1" key="1">
    <citation type="submission" date="2023-07" db="EMBL/GenBank/DDBJ databases">
        <title>Chromosome-level genome assembly of Artemia franciscana.</title>
        <authorList>
            <person name="Jo E."/>
        </authorList>
    </citation>
    <scope>NUCLEOTIDE SEQUENCE</scope>
    <source>
        <tissue evidence="1">Whole body</tissue>
    </source>
</reference>
<dbReference type="Proteomes" id="UP001187531">
    <property type="component" value="Unassembled WGS sequence"/>
</dbReference>
<dbReference type="AlphaFoldDB" id="A0AA88I1Z9"/>
<proteinExistence type="predicted"/>
<accession>A0AA88I1Z9</accession>
<gene>
    <name evidence="1" type="ORF">QYM36_004025</name>
</gene>
<comment type="caution">
    <text evidence="1">The sequence shown here is derived from an EMBL/GenBank/DDBJ whole genome shotgun (WGS) entry which is preliminary data.</text>
</comment>
<evidence type="ECO:0000313" key="2">
    <source>
        <dbReference type="Proteomes" id="UP001187531"/>
    </source>
</evidence>